<dbReference type="EMBL" id="JAMYQB010000003">
    <property type="protein sequence ID" value="MER9403657.1"/>
    <property type="molecule type" value="Genomic_DNA"/>
</dbReference>
<dbReference type="RefSeq" id="WP_352556848.1">
    <property type="nucleotide sequence ID" value="NZ_JAMYQB010000003.1"/>
</dbReference>
<dbReference type="InterPro" id="IPR010998">
    <property type="entry name" value="Integrase_recombinase_N"/>
</dbReference>
<gene>
    <name evidence="6" type="ORF">NKI36_06295</name>
</gene>
<proteinExistence type="inferred from homology"/>
<dbReference type="InterPro" id="IPR002104">
    <property type="entry name" value="Integrase_catalytic"/>
</dbReference>
<feature type="domain" description="Tyr recombinase" evidence="5">
    <location>
        <begin position="281"/>
        <end position="483"/>
    </location>
</feature>
<reference evidence="6 7" key="1">
    <citation type="journal article" date="2024" name="Proc. Natl. Acad. Sci. U.S.A.">
        <title>The evolutionary genomics of adaptation to stress in wild rhizobium bacteria.</title>
        <authorList>
            <person name="Kehlet-Delgado H."/>
            <person name="Montoya A.P."/>
            <person name="Jensen K.T."/>
            <person name="Wendlandt C.E."/>
            <person name="Dexheimer C."/>
            <person name="Roberts M."/>
            <person name="Torres Martinez L."/>
            <person name="Friesen M.L."/>
            <person name="Griffitts J.S."/>
            <person name="Porter S.S."/>
        </authorList>
    </citation>
    <scope>NUCLEOTIDE SEQUENCE [LARGE SCALE GENOMIC DNA]</scope>
    <source>
        <strain evidence="6 7">M0641</strain>
    </source>
</reference>
<accession>A0ABV1YVE9</accession>
<dbReference type="PANTHER" id="PTHR30349">
    <property type="entry name" value="PHAGE INTEGRASE-RELATED"/>
    <property type="match status" value="1"/>
</dbReference>
<dbReference type="CDD" id="cd01184">
    <property type="entry name" value="INT_C_like_1"/>
    <property type="match status" value="1"/>
</dbReference>
<evidence type="ECO:0000256" key="4">
    <source>
        <dbReference type="ARBA" id="ARBA00023172"/>
    </source>
</evidence>
<dbReference type="InterPro" id="IPR050090">
    <property type="entry name" value="Tyrosine_recombinase_XerCD"/>
</dbReference>
<keyword evidence="2" id="KW-0229">DNA integration</keyword>
<evidence type="ECO:0000259" key="5">
    <source>
        <dbReference type="PROSITE" id="PS51898"/>
    </source>
</evidence>
<evidence type="ECO:0000313" key="6">
    <source>
        <dbReference type="EMBL" id="MER9403657.1"/>
    </source>
</evidence>
<protein>
    <submittedName>
        <fullName evidence="6">Site-specific integrase</fullName>
    </submittedName>
</protein>
<name>A0ABV1YVE9_9HYPH</name>
<dbReference type="InterPro" id="IPR011010">
    <property type="entry name" value="DNA_brk_join_enz"/>
</dbReference>
<dbReference type="Pfam" id="PF00589">
    <property type="entry name" value="Phage_integrase"/>
    <property type="match status" value="1"/>
</dbReference>
<keyword evidence="7" id="KW-1185">Reference proteome</keyword>
<dbReference type="InterPro" id="IPR013762">
    <property type="entry name" value="Integrase-like_cat_sf"/>
</dbReference>
<dbReference type="Gene3D" id="1.10.150.130">
    <property type="match status" value="1"/>
</dbReference>
<dbReference type="SUPFAM" id="SSF56349">
    <property type="entry name" value="DNA breaking-rejoining enzymes"/>
    <property type="match status" value="1"/>
</dbReference>
<evidence type="ECO:0000313" key="7">
    <source>
        <dbReference type="Proteomes" id="UP001433071"/>
    </source>
</evidence>
<keyword evidence="3" id="KW-0238">DNA-binding</keyword>
<evidence type="ECO:0000256" key="3">
    <source>
        <dbReference type="ARBA" id="ARBA00023125"/>
    </source>
</evidence>
<keyword evidence="4" id="KW-0233">DNA recombination</keyword>
<evidence type="ECO:0000256" key="2">
    <source>
        <dbReference type="ARBA" id="ARBA00022908"/>
    </source>
</evidence>
<dbReference type="PANTHER" id="PTHR30349:SF41">
    <property type="entry name" value="INTEGRASE_RECOMBINASE PROTEIN MJ0367-RELATED"/>
    <property type="match status" value="1"/>
</dbReference>
<comment type="caution">
    <text evidence="6">The sequence shown here is derived from an EMBL/GenBank/DDBJ whole genome shotgun (WGS) entry which is preliminary data.</text>
</comment>
<dbReference type="PROSITE" id="PS51898">
    <property type="entry name" value="TYR_RECOMBINASE"/>
    <property type="match status" value="1"/>
</dbReference>
<dbReference type="Proteomes" id="UP001433071">
    <property type="component" value="Unassembled WGS sequence"/>
</dbReference>
<comment type="similarity">
    <text evidence="1">Belongs to the 'phage' integrase family.</text>
</comment>
<organism evidence="6 7">
    <name type="scientific">Mesorhizobium caraganae</name>
    <dbReference type="NCBI Taxonomy" id="483206"/>
    <lineage>
        <taxon>Bacteria</taxon>
        <taxon>Pseudomonadati</taxon>
        <taxon>Pseudomonadota</taxon>
        <taxon>Alphaproteobacteria</taxon>
        <taxon>Hyphomicrobiales</taxon>
        <taxon>Phyllobacteriaceae</taxon>
        <taxon>Mesorhizobium</taxon>
    </lineage>
</organism>
<sequence>MPELTSEDISGLIRGYFKDALSQSIELAYILPKDHLYDQAGEIGSLKKRMLELEALLAHRSWPASVQSEAHELLGTILPEKLAPASERFQQLCQGILRADHENARILAAMLAGKFHEVAPQDPIFAGIVVNEPPPTAGDGSATPTEETLASVATLFHTFKAKHDWVKKTAADVTRVLSLAKSVIGEKKPIKKLDKEDVKAMRDALAALPPNYMKQAANKGVGPKEAIAANIDGPTLSLRTQDKYFVMFRQLLSWAHDEGYIDKVPGEGVKIAGLAKIDAGEKRKPYSKEQLQAIFSSPLYKGHQSETTRHKPGSELIRDGKYWIPLIGLFSGMRMGEIVQLLVTDIKTQDGVVYFDVSTNEGDDKTLKTQSSVRKVPVHKALIDLGLLDHAKGSGRMFPDIKKGEDGYFSHNFSKWWGRYARQIAVATKDTAFHSFRHNFKDALQSAEAPEYISKALMGHADKDVHAGYGSGPSLSLLKKTIDKVVYSFEFPAL</sequence>
<evidence type="ECO:0000256" key="1">
    <source>
        <dbReference type="ARBA" id="ARBA00008857"/>
    </source>
</evidence>
<dbReference type="Gene3D" id="1.10.443.10">
    <property type="entry name" value="Intergrase catalytic core"/>
    <property type="match status" value="1"/>
</dbReference>